<dbReference type="InterPro" id="IPR041526">
    <property type="entry name" value="DAPG_hydrolase"/>
</dbReference>
<organism evidence="7 8">
    <name type="scientific">Stenotrophomonas geniculata N1</name>
    <dbReference type="NCBI Taxonomy" id="1167641"/>
    <lineage>
        <taxon>Bacteria</taxon>
        <taxon>Pseudomonadati</taxon>
        <taxon>Pseudomonadota</taxon>
        <taxon>Gammaproteobacteria</taxon>
        <taxon>Lysobacterales</taxon>
        <taxon>Lysobacteraceae</taxon>
        <taxon>Stenotrophomonas</taxon>
    </lineage>
</organism>
<evidence type="ECO:0000256" key="2">
    <source>
        <dbReference type="ARBA" id="ARBA00022723"/>
    </source>
</evidence>
<protein>
    <submittedName>
        <fullName evidence="7">Hydrolase</fullName>
    </submittedName>
</protein>
<dbReference type="Proteomes" id="UP000036890">
    <property type="component" value="Unassembled WGS sequence"/>
</dbReference>
<evidence type="ECO:0000313" key="7">
    <source>
        <dbReference type="EMBL" id="KOE97412.1"/>
    </source>
</evidence>
<dbReference type="AlphaFoldDB" id="A0A0L8A4V9"/>
<evidence type="ECO:0000256" key="4">
    <source>
        <dbReference type="ARBA" id="ARBA00022833"/>
    </source>
</evidence>
<evidence type="ECO:0000256" key="3">
    <source>
        <dbReference type="ARBA" id="ARBA00022801"/>
    </source>
</evidence>
<keyword evidence="3 7" id="KW-0378">Hydrolase</keyword>
<proteinExistence type="inferred from homology"/>
<comment type="cofactor">
    <cofactor evidence="1">
        <name>Zn(2+)</name>
        <dbReference type="ChEBI" id="CHEBI:29105"/>
    </cofactor>
</comment>
<keyword evidence="4" id="KW-0862">Zinc</keyword>
<name>A0A0L8A4V9_9GAMM</name>
<dbReference type="EMBL" id="AJLO02000042">
    <property type="protein sequence ID" value="KOE97412.1"/>
    <property type="molecule type" value="Genomic_DNA"/>
</dbReference>
<gene>
    <name evidence="7" type="ORF">W7K_20095</name>
</gene>
<dbReference type="Pfam" id="PF18089">
    <property type="entry name" value="DAPG_hydrolase"/>
    <property type="match status" value="1"/>
</dbReference>
<comment type="caution">
    <text evidence="7">The sequence shown here is derived from an EMBL/GenBank/DDBJ whole genome shotgun (WGS) entry which is preliminary data.</text>
</comment>
<keyword evidence="2" id="KW-0479">Metal-binding</keyword>
<reference evidence="7 8" key="1">
    <citation type="journal article" date="2012" name="J. Bacteriol.">
        <title>Genome sequence of a novel nicotine-degrading strain, Pseudomonas geniculata N1.</title>
        <authorList>
            <person name="Tang H."/>
            <person name="Yu H."/>
            <person name="Tai C."/>
            <person name="Huang K."/>
            <person name="Liu Y."/>
            <person name="Wang L."/>
            <person name="Yao Y."/>
            <person name="Wu G."/>
            <person name="Xu P."/>
        </authorList>
    </citation>
    <scope>NUCLEOTIDE SEQUENCE [LARGE SCALE GENOMIC DNA]</scope>
    <source>
        <strain evidence="7 8">N1</strain>
    </source>
</reference>
<comment type="similarity">
    <text evidence="5">Belongs to the DAPG/phloretin hydrolase family.</text>
</comment>
<accession>A0A0L8A4V9</accession>
<evidence type="ECO:0000256" key="1">
    <source>
        <dbReference type="ARBA" id="ARBA00001947"/>
    </source>
</evidence>
<dbReference type="RefSeq" id="WP_010480891.1">
    <property type="nucleotide sequence ID" value="NZ_AJLO02000042.1"/>
</dbReference>
<evidence type="ECO:0000313" key="8">
    <source>
        <dbReference type="Proteomes" id="UP000036890"/>
    </source>
</evidence>
<evidence type="ECO:0000259" key="6">
    <source>
        <dbReference type="Pfam" id="PF18089"/>
    </source>
</evidence>
<sequence>MDTAVNARAWLDHHDLLDPAPMHLETGIQRREDGTLLVAVRTDLHGCKGRMLDWWFTFFETTQHIRWWHPVDHVEHRGWDAAWQRGRSYHGASIHAVESLADIPPVAARLKFHDPRTLLVPERLQAAQDAGDVSAVIAARIGFGDHVRLDANGDPCDGQMLHVARDTPFGCVLRSRFVLGLDSADPHRDAGDAVGLGLLKHCYTEFSFLSRLLPSLYYGEGANGEAVPLPW</sequence>
<dbReference type="GO" id="GO:0016787">
    <property type="term" value="F:hydrolase activity"/>
    <property type="evidence" value="ECO:0007669"/>
    <property type="project" value="UniProtKB-KW"/>
</dbReference>
<dbReference type="GO" id="GO:0046872">
    <property type="term" value="F:metal ion binding"/>
    <property type="evidence" value="ECO:0007669"/>
    <property type="project" value="UniProtKB-KW"/>
</dbReference>
<dbReference type="OrthoDB" id="2052122at2"/>
<feature type="domain" description="DAPG hydrolase PhiG" evidence="6">
    <location>
        <begin position="11"/>
        <end position="218"/>
    </location>
</feature>
<evidence type="ECO:0000256" key="5">
    <source>
        <dbReference type="ARBA" id="ARBA00023459"/>
    </source>
</evidence>